<reference evidence="14" key="2">
    <citation type="journal article" date="2023" name="IMA Fungus">
        <title>Comparative genomic study of the Penicillium genus elucidates a diverse pangenome and 15 lateral gene transfer events.</title>
        <authorList>
            <person name="Petersen C."/>
            <person name="Sorensen T."/>
            <person name="Nielsen M.R."/>
            <person name="Sondergaard T.E."/>
            <person name="Sorensen J.L."/>
            <person name="Fitzpatrick D.A."/>
            <person name="Frisvad J.C."/>
            <person name="Nielsen K.L."/>
        </authorList>
    </citation>
    <scope>NUCLEOTIDE SEQUENCE</scope>
    <source>
        <strain evidence="14">IBT 30069</strain>
    </source>
</reference>
<dbReference type="GO" id="GO:0046872">
    <property type="term" value="F:metal ion binding"/>
    <property type="evidence" value="ECO:0007669"/>
    <property type="project" value="UniProtKB-KW"/>
</dbReference>
<comment type="pathway">
    <text evidence="1">Cofactor biosynthesis; tetrahydrofolylpolyglutamate biosynthesis.</text>
</comment>
<sequence>MSSASAFDLVKGFRRTFPAESAATPVSSCFPRAPNASPLKGRAPVEGMKDWLLKIGHHPVDIDNLNVIHVAGTKGKGSTCAYVDSFLREHAKRNGIERKIGLYTSPSLWPQNRIRIDSNPLPENVFARSLNEVIKGLSLDGDKSSGSSSPSPGFLQMMALISFHTFIQEGVDVVICEAHHGGQFDATNFVDRPAITAITKIGMDHVDNLGGSIKNIAWHKSGIFKPGVMALTVSQALEAEQEIRCRAEEKNVPILFIQDVKSALLEFVDSNTFESIPLESRENVALAAQIAHKFLQDKGSSLNELDVKAGVNNCRWPGRFDIVNSKGSTWYLDGAHNETSMEVVARWYKRVTEANSPRILIFAHFSHQRTRDWIKILETLGNSLNWQIQHVIFVQEIEYDTHFSTTKERLDEYAQLWQDNSPSCSIHKTTTVAEGIEKAREFGTQTNILVTGSLYLVEAALKIVSV</sequence>
<evidence type="ECO:0000256" key="8">
    <source>
        <dbReference type="ARBA" id="ARBA00022840"/>
    </source>
</evidence>
<evidence type="ECO:0000256" key="1">
    <source>
        <dbReference type="ARBA" id="ARBA00005150"/>
    </source>
</evidence>
<dbReference type="InterPro" id="IPR036615">
    <property type="entry name" value="Mur_ligase_C_dom_sf"/>
</dbReference>
<dbReference type="AlphaFoldDB" id="A0A9W9EV45"/>
<evidence type="ECO:0000259" key="13">
    <source>
        <dbReference type="Pfam" id="PF02875"/>
    </source>
</evidence>
<keyword evidence="4" id="KW-0554">One-carbon metabolism</keyword>
<dbReference type="InterPro" id="IPR001645">
    <property type="entry name" value="Folylpolyglutamate_synth"/>
</dbReference>
<keyword evidence="9" id="KW-0460">Magnesium</keyword>
<protein>
    <recommendedName>
        <fullName evidence="3">tetrahydrofolate synthase</fullName>
        <ecNumber evidence="3">6.3.2.17</ecNumber>
    </recommendedName>
    <alternativeName>
        <fullName evidence="11">Folylpoly-gamma-glutamate synthetase</fullName>
    </alternativeName>
    <alternativeName>
        <fullName evidence="10">Tetrahydrofolylpolyglutamate synthase</fullName>
    </alternativeName>
</protein>
<dbReference type="NCBIfam" id="TIGR01499">
    <property type="entry name" value="folC"/>
    <property type="match status" value="1"/>
</dbReference>
<dbReference type="GO" id="GO:0006730">
    <property type="term" value="P:one-carbon metabolic process"/>
    <property type="evidence" value="ECO:0007669"/>
    <property type="project" value="UniProtKB-KW"/>
</dbReference>
<dbReference type="SUPFAM" id="SSF53623">
    <property type="entry name" value="MurD-like peptide ligases, catalytic domain"/>
    <property type="match status" value="1"/>
</dbReference>
<dbReference type="InterPro" id="IPR004101">
    <property type="entry name" value="Mur_ligase_C"/>
</dbReference>
<organism evidence="14 15">
    <name type="scientific">Penicillium angulare</name>
    <dbReference type="NCBI Taxonomy" id="116970"/>
    <lineage>
        <taxon>Eukaryota</taxon>
        <taxon>Fungi</taxon>
        <taxon>Dikarya</taxon>
        <taxon>Ascomycota</taxon>
        <taxon>Pezizomycotina</taxon>
        <taxon>Eurotiomycetes</taxon>
        <taxon>Eurotiomycetidae</taxon>
        <taxon>Eurotiales</taxon>
        <taxon>Aspergillaceae</taxon>
        <taxon>Penicillium</taxon>
    </lineage>
</organism>
<evidence type="ECO:0000256" key="9">
    <source>
        <dbReference type="ARBA" id="ARBA00022842"/>
    </source>
</evidence>
<comment type="catalytic activity">
    <reaction evidence="12">
        <text>(6S)-5,6,7,8-tetrahydrofolyl-(gamma-L-Glu)(n) + L-glutamate + ATP = (6S)-5,6,7,8-tetrahydrofolyl-(gamma-L-Glu)(n+1) + ADP + phosphate + H(+)</text>
        <dbReference type="Rhea" id="RHEA:10580"/>
        <dbReference type="Rhea" id="RHEA-COMP:14738"/>
        <dbReference type="Rhea" id="RHEA-COMP:14740"/>
        <dbReference type="ChEBI" id="CHEBI:15378"/>
        <dbReference type="ChEBI" id="CHEBI:29985"/>
        <dbReference type="ChEBI" id="CHEBI:30616"/>
        <dbReference type="ChEBI" id="CHEBI:43474"/>
        <dbReference type="ChEBI" id="CHEBI:141005"/>
        <dbReference type="ChEBI" id="CHEBI:456216"/>
        <dbReference type="EC" id="6.3.2.17"/>
    </reaction>
</comment>
<dbReference type="InterPro" id="IPR036565">
    <property type="entry name" value="Mur-like_cat_sf"/>
</dbReference>
<evidence type="ECO:0000256" key="10">
    <source>
        <dbReference type="ARBA" id="ARBA00030592"/>
    </source>
</evidence>
<dbReference type="GO" id="GO:0005829">
    <property type="term" value="C:cytosol"/>
    <property type="evidence" value="ECO:0007669"/>
    <property type="project" value="TreeGrafter"/>
</dbReference>
<keyword evidence="5" id="KW-0436">Ligase</keyword>
<evidence type="ECO:0000313" key="14">
    <source>
        <dbReference type="EMBL" id="KAJ5088537.1"/>
    </source>
</evidence>
<dbReference type="GO" id="GO:0005739">
    <property type="term" value="C:mitochondrion"/>
    <property type="evidence" value="ECO:0007669"/>
    <property type="project" value="TreeGrafter"/>
</dbReference>
<gene>
    <name evidence="14" type="ORF">N7456_012153</name>
</gene>
<dbReference type="PANTHER" id="PTHR11136:SF5">
    <property type="entry name" value="FOLYLPOLYGLUTAMATE SYNTHASE, MITOCHONDRIAL"/>
    <property type="match status" value="1"/>
</dbReference>
<dbReference type="Gene3D" id="3.40.1190.10">
    <property type="entry name" value="Mur-like, catalytic domain"/>
    <property type="match status" value="1"/>
</dbReference>
<dbReference type="Proteomes" id="UP001149165">
    <property type="component" value="Unassembled WGS sequence"/>
</dbReference>
<dbReference type="SUPFAM" id="SSF53244">
    <property type="entry name" value="MurD-like peptide ligases, peptide-binding domain"/>
    <property type="match status" value="1"/>
</dbReference>
<comment type="similarity">
    <text evidence="2">Belongs to the folylpolyglutamate synthase family.</text>
</comment>
<evidence type="ECO:0000256" key="11">
    <source>
        <dbReference type="ARBA" id="ARBA00030876"/>
    </source>
</evidence>
<keyword evidence="15" id="KW-1185">Reference proteome</keyword>
<evidence type="ECO:0000313" key="15">
    <source>
        <dbReference type="Proteomes" id="UP001149165"/>
    </source>
</evidence>
<keyword evidence="6" id="KW-0479">Metal-binding</keyword>
<dbReference type="OrthoDB" id="5212574at2759"/>
<dbReference type="GO" id="GO:0005524">
    <property type="term" value="F:ATP binding"/>
    <property type="evidence" value="ECO:0007669"/>
    <property type="project" value="UniProtKB-KW"/>
</dbReference>
<dbReference type="EMBL" id="JAPQKH010000007">
    <property type="protein sequence ID" value="KAJ5088537.1"/>
    <property type="molecule type" value="Genomic_DNA"/>
</dbReference>
<reference evidence="14" key="1">
    <citation type="submission" date="2022-11" db="EMBL/GenBank/DDBJ databases">
        <authorList>
            <person name="Petersen C."/>
        </authorList>
    </citation>
    <scope>NUCLEOTIDE SEQUENCE</scope>
    <source>
        <strain evidence="14">IBT 30069</strain>
    </source>
</reference>
<evidence type="ECO:0000256" key="3">
    <source>
        <dbReference type="ARBA" id="ARBA00013025"/>
    </source>
</evidence>
<proteinExistence type="inferred from homology"/>
<evidence type="ECO:0000256" key="12">
    <source>
        <dbReference type="ARBA" id="ARBA00047493"/>
    </source>
</evidence>
<evidence type="ECO:0000256" key="6">
    <source>
        <dbReference type="ARBA" id="ARBA00022723"/>
    </source>
</evidence>
<dbReference type="EC" id="6.3.2.17" evidence="3"/>
<name>A0A9W9EV45_9EURO</name>
<keyword evidence="8" id="KW-0067">ATP-binding</keyword>
<feature type="domain" description="Mur ligase C-terminal" evidence="13">
    <location>
        <begin position="318"/>
        <end position="453"/>
    </location>
</feature>
<evidence type="ECO:0000256" key="5">
    <source>
        <dbReference type="ARBA" id="ARBA00022598"/>
    </source>
</evidence>
<evidence type="ECO:0000256" key="4">
    <source>
        <dbReference type="ARBA" id="ARBA00022563"/>
    </source>
</evidence>
<dbReference type="PANTHER" id="PTHR11136">
    <property type="entry name" value="FOLYLPOLYGLUTAMATE SYNTHASE-RELATED"/>
    <property type="match status" value="1"/>
</dbReference>
<dbReference type="GO" id="GO:0004326">
    <property type="term" value="F:tetrahydrofolylpolyglutamate synthase activity"/>
    <property type="evidence" value="ECO:0007669"/>
    <property type="project" value="UniProtKB-EC"/>
</dbReference>
<evidence type="ECO:0000256" key="7">
    <source>
        <dbReference type="ARBA" id="ARBA00022741"/>
    </source>
</evidence>
<keyword evidence="7" id="KW-0547">Nucleotide-binding</keyword>
<dbReference type="Gene3D" id="3.90.190.20">
    <property type="entry name" value="Mur ligase, C-terminal domain"/>
    <property type="match status" value="1"/>
</dbReference>
<accession>A0A9W9EV45</accession>
<evidence type="ECO:0000256" key="2">
    <source>
        <dbReference type="ARBA" id="ARBA00008276"/>
    </source>
</evidence>
<comment type="caution">
    <text evidence="14">The sequence shown here is derived from an EMBL/GenBank/DDBJ whole genome shotgun (WGS) entry which is preliminary data.</text>
</comment>
<dbReference type="Pfam" id="PF02875">
    <property type="entry name" value="Mur_ligase_C"/>
    <property type="match status" value="1"/>
</dbReference>